<reference evidence="1 2" key="1">
    <citation type="submission" date="2010-06" db="EMBL/GenBank/DDBJ databases">
        <title>Complete sequence chromosome of Methanohalobium evestigatum Z-7303.</title>
        <authorList>
            <consortium name="US DOE Joint Genome Institute"/>
            <person name="Lucas S."/>
            <person name="Copeland A."/>
            <person name="Lapidus A."/>
            <person name="Cheng J.-F."/>
            <person name="Bruce D."/>
            <person name="Goodwin L."/>
            <person name="Pitluck S."/>
            <person name="Saunders E."/>
            <person name="Detter J.C."/>
            <person name="Han C."/>
            <person name="Tapia R."/>
            <person name="Land M."/>
            <person name="Hauser L."/>
            <person name="Kyrpides N."/>
            <person name="Mikhailova N."/>
            <person name="Sieprawska-Lupa M."/>
            <person name="Whitman W.B."/>
            <person name="Anderson I."/>
            <person name="Woyke T."/>
        </authorList>
    </citation>
    <scope>NUCLEOTIDE SEQUENCE [LARGE SCALE GENOMIC DNA]</scope>
    <source>
        <strain evidence="2">ATCC BAA-1072 / DSM 3721 / NBRC 107634 / OCM 161 / Z-7303</strain>
    </source>
</reference>
<dbReference type="RefSeq" id="WP_013194131.1">
    <property type="nucleotide sequence ID" value="NC_014253.1"/>
</dbReference>
<dbReference type="Proteomes" id="UP000000391">
    <property type="component" value="Chromosome"/>
</dbReference>
<evidence type="ECO:0000313" key="2">
    <source>
        <dbReference type="Proteomes" id="UP000000391"/>
    </source>
</evidence>
<sequence>MHWVADVNLECPYNRLETKVTKSVLDKVDLEDPETIPVHKSSTDYALFERCRYCEYGISRAHINGKGQLEGYKICNQLNPVFTSELRLEDIEPPEEAIEQ</sequence>
<dbReference type="HOGENOM" id="CLU_2299334_0_0_2"/>
<protein>
    <submittedName>
        <fullName evidence="1">Uncharacterized protein</fullName>
    </submittedName>
</protein>
<proteinExistence type="predicted"/>
<organism evidence="1 2">
    <name type="scientific">Methanohalobium evestigatum (strain ATCC BAA-1072 / DSM 3721 / NBRC 107634 / OCM 161 / Z-7303)</name>
    <dbReference type="NCBI Taxonomy" id="644295"/>
    <lineage>
        <taxon>Archaea</taxon>
        <taxon>Methanobacteriati</taxon>
        <taxon>Methanobacteriota</taxon>
        <taxon>Stenosarchaea group</taxon>
        <taxon>Methanomicrobia</taxon>
        <taxon>Methanosarcinales</taxon>
        <taxon>Methanosarcinaceae</taxon>
        <taxon>Methanohalobium</taxon>
    </lineage>
</organism>
<dbReference type="KEGG" id="mev:Metev_0657"/>
<gene>
    <name evidence="1" type="ordered locus">Metev_0657</name>
</gene>
<dbReference type="EMBL" id="CP002069">
    <property type="protein sequence ID" value="ADI73563.1"/>
    <property type="molecule type" value="Genomic_DNA"/>
</dbReference>
<name>D7E6T9_METEZ</name>
<keyword evidence="2" id="KW-1185">Reference proteome</keyword>
<evidence type="ECO:0000313" key="1">
    <source>
        <dbReference type="EMBL" id="ADI73563.1"/>
    </source>
</evidence>
<accession>D7E6T9</accession>
<dbReference type="AlphaFoldDB" id="D7E6T9"/>
<dbReference type="STRING" id="644295.Metev_0657"/>
<dbReference type="GeneID" id="9346279"/>